<dbReference type="CDD" id="cd06121">
    <property type="entry name" value="cupin_YML079wp"/>
    <property type="match status" value="1"/>
</dbReference>
<gene>
    <name evidence="2" type="ORF">SAMN04489812_0656</name>
</gene>
<dbReference type="PANTHER" id="PTHR33387:SF3">
    <property type="entry name" value="DUF985 DOMAIN-CONTAINING PROTEIN"/>
    <property type="match status" value="1"/>
</dbReference>
<dbReference type="AlphaFoldDB" id="A0A1H1NUQ6"/>
<dbReference type="Proteomes" id="UP000199103">
    <property type="component" value="Chromosome I"/>
</dbReference>
<dbReference type="InterPro" id="IPR009327">
    <property type="entry name" value="Cupin_DUF985"/>
</dbReference>
<evidence type="ECO:0000259" key="1">
    <source>
        <dbReference type="Pfam" id="PF06172"/>
    </source>
</evidence>
<feature type="domain" description="DUF985" evidence="1">
    <location>
        <begin position="7"/>
        <end position="145"/>
    </location>
</feature>
<keyword evidence="3" id="KW-1185">Reference proteome</keyword>
<name>A0A1H1NUQ6_9ACTN</name>
<accession>A0A1H1NUQ6</accession>
<dbReference type="SUPFAM" id="SSF51182">
    <property type="entry name" value="RmlC-like cupins"/>
    <property type="match status" value="1"/>
</dbReference>
<dbReference type="Pfam" id="PF06172">
    <property type="entry name" value="Cupin_5"/>
    <property type="match status" value="1"/>
</dbReference>
<dbReference type="STRING" id="630515.SAMN04489812_0656"/>
<evidence type="ECO:0000313" key="2">
    <source>
        <dbReference type="EMBL" id="SDS02708.1"/>
    </source>
</evidence>
<dbReference type="EMBL" id="LT629772">
    <property type="protein sequence ID" value="SDS02708.1"/>
    <property type="molecule type" value="Genomic_DNA"/>
</dbReference>
<dbReference type="Gene3D" id="2.60.120.10">
    <property type="entry name" value="Jelly Rolls"/>
    <property type="match status" value="1"/>
</dbReference>
<dbReference type="PANTHER" id="PTHR33387">
    <property type="entry name" value="RMLC-LIKE JELLY ROLL FOLD PROTEIN"/>
    <property type="match status" value="1"/>
</dbReference>
<protein>
    <recommendedName>
        <fullName evidence="1">DUF985 domain-containing protein</fullName>
    </recommendedName>
</protein>
<organism evidence="2 3">
    <name type="scientific">Microlunatus soli</name>
    <dbReference type="NCBI Taxonomy" id="630515"/>
    <lineage>
        <taxon>Bacteria</taxon>
        <taxon>Bacillati</taxon>
        <taxon>Actinomycetota</taxon>
        <taxon>Actinomycetes</taxon>
        <taxon>Propionibacteriales</taxon>
        <taxon>Propionibacteriaceae</taxon>
        <taxon>Microlunatus</taxon>
    </lineage>
</organism>
<evidence type="ECO:0000313" key="3">
    <source>
        <dbReference type="Proteomes" id="UP000199103"/>
    </source>
</evidence>
<dbReference type="OrthoDB" id="9798288at2"/>
<dbReference type="InterPro" id="IPR014710">
    <property type="entry name" value="RmlC-like_jellyroll"/>
</dbReference>
<proteinExistence type="predicted"/>
<dbReference type="InterPro" id="IPR011051">
    <property type="entry name" value="RmlC_Cupin_sf"/>
</dbReference>
<reference evidence="2 3" key="1">
    <citation type="submission" date="2016-10" db="EMBL/GenBank/DDBJ databases">
        <authorList>
            <person name="de Groot N.N."/>
        </authorList>
    </citation>
    <scope>NUCLEOTIDE SEQUENCE [LARGE SCALE GENOMIC DNA]</scope>
    <source>
        <strain evidence="2 3">DSM 21800</strain>
    </source>
</reference>
<dbReference type="InterPro" id="IPR039935">
    <property type="entry name" value="YML079W-like"/>
</dbReference>
<dbReference type="RefSeq" id="WP_091519794.1">
    <property type="nucleotide sequence ID" value="NZ_LT629772.1"/>
</dbReference>
<sequence length="147" mass="15709">MPDRPPIAEQLDLAAHPEGGWFAETFRSDAEVSVDRAGRPVSRSAATLINFLLAAGESSAWHVVASTEIWIWQGPGTIDLQLGGDGESPDDQQPVRRLGADFAAGELAQLIIPPGVWQRTLPGDQDALASCLVSPGFDFEDFRLAAS</sequence>